<protein>
    <submittedName>
        <fullName evidence="2">Uncharacterized protein</fullName>
    </submittedName>
</protein>
<evidence type="ECO:0000313" key="2">
    <source>
        <dbReference type="EMBL" id="EJW93884.1"/>
    </source>
</evidence>
<reference evidence="2" key="1">
    <citation type="journal article" date="2012" name="PLoS ONE">
        <title>Gene sets for utilization of primary and secondary nutrition supplies in the distal gut of endangered iberian lynx.</title>
        <authorList>
            <person name="Alcaide M."/>
            <person name="Messina E."/>
            <person name="Richter M."/>
            <person name="Bargiela R."/>
            <person name="Peplies J."/>
            <person name="Huws S.A."/>
            <person name="Newbold C.J."/>
            <person name="Golyshin P.N."/>
            <person name="Simon M.A."/>
            <person name="Lopez G."/>
            <person name="Yakimov M.M."/>
            <person name="Ferrer M."/>
        </authorList>
    </citation>
    <scope>NUCLEOTIDE SEQUENCE</scope>
</reference>
<proteinExistence type="predicted"/>
<evidence type="ECO:0000256" key="1">
    <source>
        <dbReference type="SAM" id="Coils"/>
    </source>
</evidence>
<accession>J9G2T8</accession>
<dbReference type="AlphaFoldDB" id="J9G2T8"/>
<gene>
    <name evidence="2" type="ORF">EVA_18007</name>
</gene>
<keyword evidence="1" id="KW-0175">Coiled coil</keyword>
<comment type="caution">
    <text evidence="2">The sequence shown here is derived from an EMBL/GenBank/DDBJ whole genome shotgun (WGS) entry which is preliminary data.</text>
</comment>
<dbReference type="EMBL" id="AMCI01006701">
    <property type="protein sequence ID" value="EJW93884.1"/>
    <property type="molecule type" value="Genomic_DNA"/>
</dbReference>
<name>J9G2T8_9ZZZZ</name>
<feature type="coiled-coil region" evidence="1">
    <location>
        <begin position="29"/>
        <end position="280"/>
    </location>
</feature>
<organism evidence="2">
    <name type="scientific">gut metagenome</name>
    <dbReference type="NCBI Taxonomy" id="749906"/>
    <lineage>
        <taxon>unclassified sequences</taxon>
        <taxon>metagenomes</taxon>
        <taxon>organismal metagenomes</taxon>
    </lineage>
</organism>
<feature type="coiled-coil region" evidence="1">
    <location>
        <begin position="321"/>
        <end position="375"/>
    </location>
</feature>
<sequence>MAQARSDQEIAAENPEFLVLLDTLSGKSLTDYRREVAAEKRRLRAALQEIEPRIDQTLKLAPRERDWQTLQDQFRQAKANEEKLRQARTDEGKQDQLQQQTRRQLNQQLDELNQQVKAAIDQLQQQYDSETAELSAERTAIESQLKTLNTQLTDHSIDRTHTEKRIQQLTDEVQQLTDELNQLRTEWRAIREESCTQSDHCPHCGGLLPPDQLAKAREEYEAYRTERLQANQTKGKSKKELLDATQGNLDEARERLLQIKEETARANAKLEQLYTQLEAHPLLPRRIAAFDQLPDERRKHFETLQSALTQALADLDTPRDDNHWQQQYEAAQAEVRNLEAQLADRTAIQRAQAEVKNLEAEGKQLADQLAQIERTEYTAARFARARIEDCETRINSLFHNVRWQLFDTTLDGNDYEVCIPLIDGIPYGTCNTARQINAGIDIASTFARYYEVYAPMFIDRAESVNEFISSNSQMIFLQVTTDPQLTIR</sequence>